<protein>
    <submittedName>
        <fullName evidence="1">AlNc14C79G5211 protein</fullName>
    </submittedName>
</protein>
<organism evidence="1">
    <name type="scientific">Albugo laibachii Nc14</name>
    <dbReference type="NCBI Taxonomy" id="890382"/>
    <lineage>
        <taxon>Eukaryota</taxon>
        <taxon>Sar</taxon>
        <taxon>Stramenopiles</taxon>
        <taxon>Oomycota</taxon>
        <taxon>Peronosporomycetes</taxon>
        <taxon>Albuginales</taxon>
        <taxon>Albuginaceae</taxon>
        <taxon>Albugo</taxon>
    </lineage>
</organism>
<reference evidence="1" key="2">
    <citation type="submission" date="2011-02" db="EMBL/GenBank/DDBJ databases">
        <authorList>
            <person name="MacLean D."/>
        </authorList>
    </citation>
    <scope>NUCLEOTIDE SEQUENCE</scope>
</reference>
<reference evidence="1" key="1">
    <citation type="journal article" date="2011" name="PLoS Biol.">
        <title>Gene gain and loss during evolution of obligate parasitism in the white rust pathogen of Arabidopsis thaliana.</title>
        <authorList>
            <person name="Kemen E."/>
            <person name="Gardiner A."/>
            <person name="Schultz-Larsen T."/>
            <person name="Kemen A.C."/>
            <person name="Balmuth A.L."/>
            <person name="Robert-Seilaniantz A."/>
            <person name="Bailey K."/>
            <person name="Holub E."/>
            <person name="Studholme D.J."/>
            <person name="Maclean D."/>
            <person name="Jones J.D."/>
        </authorList>
    </citation>
    <scope>NUCLEOTIDE SEQUENCE</scope>
</reference>
<name>F0WF17_9STRA</name>
<accession>F0WF17</accession>
<dbReference type="AlphaFoldDB" id="F0WF17"/>
<evidence type="ECO:0000313" key="1">
    <source>
        <dbReference type="EMBL" id="CCA19799.1"/>
    </source>
</evidence>
<dbReference type="EMBL" id="FR824124">
    <property type="protein sequence ID" value="CCA19799.1"/>
    <property type="molecule type" value="Genomic_DNA"/>
</dbReference>
<dbReference type="HOGENOM" id="CLU_2377133_0_0_1"/>
<proteinExistence type="predicted"/>
<gene>
    <name evidence="1" type="primary">AlNc14C79G5211</name>
    <name evidence="1" type="ORF">ALNC14_059420</name>
</gene>
<sequence length="95" mass="11079">MKEFASTLPTTRVNDTSRSLMEIINARNRPLKCVRVGFTLSCNSRSSRGQAEATDTERIRTFMATSRLLRKRLLPIFEDIYFCLAFRMLPVRTRF</sequence>